<feature type="domain" description="FAD-binding FR-type" evidence="19">
    <location>
        <begin position="615"/>
        <end position="727"/>
    </location>
</feature>
<name>A0A0K9NNG8_ZOSMR</name>
<dbReference type="CDD" id="cd06183">
    <property type="entry name" value="cyt_b5_reduct_like"/>
    <property type="match status" value="1"/>
</dbReference>
<dbReference type="Gene3D" id="2.60.40.650">
    <property type="match status" value="1"/>
</dbReference>
<evidence type="ECO:0000256" key="5">
    <source>
        <dbReference type="ARBA" id="ARBA00011738"/>
    </source>
</evidence>
<dbReference type="InterPro" id="IPR012137">
    <property type="entry name" value="Nitr_rd_NADH"/>
</dbReference>
<keyword evidence="10" id="KW-0274">FAD</keyword>
<dbReference type="GO" id="GO:0009703">
    <property type="term" value="F:nitrate reductase (NADH) activity"/>
    <property type="evidence" value="ECO:0000318"/>
    <property type="project" value="GO_Central"/>
</dbReference>
<dbReference type="PANTHER" id="PTHR19372">
    <property type="entry name" value="SULFITE REDUCTASE"/>
    <property type="match status" value="1"/>
</dbReference>
<dbReference type="SMR" id="A0A0K9NNG8"/>
<dbReference type="FunFam" id="2.60.40.650:FF:000001">
    <property type="entry name" value="Nitrate reductase"/>
    <property type="match status" value="1"/>
</dbReference>
<reference evidence="21" key="1">
    <citation type="journal article" date="2016" name="Nature">
        <title>The genome of the seagrass Zostera marina reveals angiosperm adaptation to the sea.</title>
        <authorList>
            <person name="Olsen J.L."/>
            <person name="Rouze P."/>
            <person name="Verhelst B."/>
            <person name="Lin Y.-C."/>
            <person name="Bayer T."/>
            <person name="Collen J."/>
            <person name="Dattolo E."/>
            <person name="De Paoli E."/>
            <person name="Dittami S."/>
            <person name="Maumus F."/>
            <person name="Michel G."/>
            <person name="Kersting A."/>
            <person name="Lauritano C."/>
            <person name="Lohaus R."/>
            <person name="Toepel M."/>
            <person name="Tonon T."/>
            <person name="Vanneste K."/>
            <person name="Amirebrahimi M."/>
            <person name="Brakel J."/>
            <person name="Bostroem C."/>
            <person name="Chovatia M."/>
            <person name="Grimwood J."/>
            <person name="Jenkins J.W."/>
            <person name="Jueterbock A."/>
            <person name="Mraz A."/>
            <person name="Stam W.T."/>
            <person name="Tice H."/>
            <person name="Bornberg-Bauer E."/>
            <person name="Green P.J."/>
            <person name="Pearson G.A."/>
            <person name="Procaccini G."/>
            <person name="Duarte C.M."/>
            <person name="Schmutz J."/>
            <person name="Reusch T.B.H."/>
            <person name="Van de Peer Y."/>
        </authorList>
    </citation>
    <scope>NUCLEOTIDE SEQUENCE [LARGE SCALE GENOMIC DNA]</scope>
    <source>
        <strain evidence="21">cv. Finnish</strain>
    </source>
</reference>
<evidence type="ECO:0000256" key="6">
    <source>
        <dbReference type="ARBA" id="ARBA00022505"/>
    </source>
</evidence>
<evidence type="ECO:0000256" key="9">
    <source>
        <dbReference type="ARBA" id="ARBA00022723"/>
    </source>
</evidence>
<dbReference type="InterPro" id="IPR008335">
    <property type="entry name" value="Mopterin_OxRdtase_euk"/>
</dbReference>
<dbReference type="Gene3D" id="3.40.50.80">
    <property type="entry name" value="Nucleotide-binding domain of ferredoxin-NADP reductase (FNR) module"/>
    <property type="match status" value="1"/>
</dbReference>
<comment type="caution">
    <text evidence="20">The sequence shown here is derived from an EMBL/GenBank/DDBJ whole genome shotgun (WGS) entry which is preliminary data.</text>
</comment>
<dbReference type="InterPro" id="IPR001709">
    <property type="entry name" value="Flavoprot_Pyr_Nucl_cyt_Rdtase"/>
</dbReference>
<comment type="function">
    <text evidence="3 16">Nitrate reductase is a key enzyme involved in the first step of nitrate assimilation in plants, fungi and bacteria.</text>
</comment>
<keyword evidence="21" id="KW-1185">Reference proteome</keyword>
<dbReference type="InterPro" id="IPR001433">
    <property type="entry name" value="OxRdtase_FAD/NAD-bd"/>
</dbReference>
<dbReference type="GO" id="GO:0071949">
    <property type="term" value="F:FAD binding"/>
    <property type="evidence" value="ECO:0000318"/>
    <property type="project" value="GO_Central"/>
</dbReference>
<dbReference type="InterPro" id="IPR005066">
    <property type="entry name" value="MoCF_OxRdtse_dimer"/>
</dbReference>
<keyword evidence="12" id="KW-0408">Iron</keyword>
<evidence type="ECO:0000256" key="3">
    <source>
        <dbReference type="ARBA" id="ARBA00003838"/>
    </source>
</evidence>
<evidence type="ECO:0000256" key="16">
    <source>
        <dbReference type="PIRNR" id="PIRNR000233"/>
    </source>
</evidence>
<dbReference type="GO" id="GO:0004128">
    <property type="term" value="F:cytochrome-b5 reductase activity, acting on NAD(P)H"/>
    <property type="evidence" value="ECO:0000318"/>
    <property type="project" value="GO_Central"/>
</dbReference>
<dbReference type="FunFam" id="3.10.120.10:FF:000007">
    <property type="entry name" value="Sulfite oxidase, mitochondrial"/>
    <property type="match status" value="1"/>
</dbReference>
<dbReference type="Gene3D" id="3.90.420.10">
    <property type="entry name" value="Oxidoreductase, molybdopterin-binding domain"/>
    <property type="match status" value="1"/>
</dbReference>
<dbReference type="InterPro" id="IPR008333">
    <property type="entry name" value="Cbr1-like_FAD-bd_dom"/>
</dbReference>
<comment type="cofactor">
    <cofactor evidence="17">
        <name>Mo-molybdopterin</name>
        <dbReference type="ChEBI" id="CHEBI:71302"/>
    </cofactor>
    <text evidence="17">Binds 1 Mo-molybdopterin (Mo-MPT) cofactor per subunit.</text>
</comment>
<dbReference type="Gene3D" id="2.40.30.10">
    <property type="entry name" value="Translation factors"/>
    <property type="match status" value="1"/>
</dbReference>
<dbReference type="SUPFAM" id="SSF55856">
    <property type="entry name" value="Cytochrome b5-like heme/steroid binding domain"/>
    <property type="match status" value="1"/>
</dbReference>
<dbReference type="GO" id="GO:0009416">
    <property type="term" value="P:response to light stimulus"/>
    <property type="evidence" value="ECO:0007669"/>
    <property type="project" value="UniProtKB-ARBA"/>
</dbReference>
<evidence type="ECO:0000256" key="13">
    <source>
        <dbReference type="ARBA" id="ARBA00023027"/>
    </source>
</evidence>
<dbReference type="PRINTS" id="PR00407">
    <property type="entry name" value="EUMOPTERIN"/>
</dbReference>
<dbReference type="InterPro" id="IPR022407">
    <property type="entry name" value="OxRdtase_Mopterin_BS"/>
</dbReference>
<dbReference type="GO" id="GO:0030151">
    <property type="term" value="F:molybdenum ion binding"/>
    <property type="evidence" value="ECO:0007669"/>
    <property type="project" value="InterPro"/>
</dbReference>
<dbReference type="STRING" id="29655.A0A0K9NNG8"/>
<dbReference type="GO" id="GO:0020037">
    <property type="term" value="F:heme binding"/>
    <property type="evidence" value="ECO:0007669"/>
    <property type="project" value="InterPro"/>
</dbReference>
<comment type="similarity">
    <text evidence="4 16">Belongs to the nitrate reductase family.</text>
</comment>
<organism evidence="20 21">
    <name type="scientific">Zostera marina</name>
    <name type="common">Eelgrass</name>
    <dbReference type="NCBI Taxonomy" id="29655"/>
    <lineage>
        <taxon>Eukaryota</taxon>
        <taxon>Viridiplantae</taxon>
        <taxon>Streptophyta</taxon>
        <taxon>Embryophyta</taxon>
        <taxon>Tracheophyta</taxon>
        <taxon>Spermatophyta</taxon>
        <taxon>Magnoliopsida</taxon>
        <taxon>Liliopsida</taxon>
        <taxon>Zosteraceae</taxon>
        <taxon>Zostera</taxon>
    </lineage>
</organism>
<evidence type="ECO:0000256" key="10">
    <source>
        <dbReference type="ARBA" id="ARBA00022827"/>
    </source>
</evidence>
<comment type="subunit">
    <text evidence="5">Homodimer.</text>
</comment>
<dbReference type="InterPro" id="IPR000572">
    <property type="entry name" value="OxRdtase_Mopterin-bd_dom"/>
</dbReference>
<dbReference type="PANTHER" id="PTHR19372:SF7">
    <property type="entry name" value="SULFITE OXIDASE, MITOCHONDRIAL"/>
    <property type="match status" value="1"/>
</dbReference>
<evidence type="ECO:0000256" key="14">
    <source>
        <dbReference type="ARBA" id="ARBA00023063"/>
    </source>
</evidence>
<dbReference type="SUPFAM" id="SSF81296">
    <property type="entry name" value="E set domains"/>
    <property type="match status" value="1"/>
</dbReference>
<dbReference type="InterPro" id="IPR018506">
    <property type="entry name" value="Cyt_B5_heme-BS"/>
</dbReference>
<dbReference type="PROSITE" id="PS00191">
    <property type="entry name" value="CYTOCHROME_B5_1"/>
    <property type="match status" value="1"/>
</dbReference>
<dbReference type="SMART" id="SM01117">
    <property type="entry name" value="Cyt-b5"/>
    <property type="match status" value="1"/>
</dbReference>
<dbReference type="PROSITE" id="PS00559">
    <property type="entry name" value="MOLYBDOPTERIN_EUK"/>
    <property type="match status" value="1"/>
</dbReference>
<dbReference type="Proteomes" id="UP000036987">
    <property type="component" value="Unassembled WGS sequence"/>
</dbReference>
<dbReference type="SUPFAM" id="SSF56524">
    <property type="entry name" value="Oxidoreductase molybdopterin-binding domain"/>
    <property type="match status" value="1"/>
</dbReference>
<dbReference type="PRINTS" id="PR00363">
    <property type="entry name" value="CYTOCHROMEB5"/>
</dbReference>
<dbReference type="InterPro" id="IPR014756">
    <property type="entry name" value="Ig_E-set"/>
</dbReference>
<keyword evidence="11" id="KW-0560">Oxidoreductase</keyword>
<dbReference type="InterPro" id="IPR036400">
    <property type="entry name" value="Cyt_B5-like_heme/steroid_sf"/>
</dbReference>
<evidence type="ECO:0000256" key="1">
    <source>
        <dbReference type="ARBA" id="ARBA00001971"/>
    </source>
</evidence>
<keyword evidence="9 17" id="KW-0479">Metal-binding</keyword>
<dbReference type="PROSITE" id="PS50255">
    <property type="entry name" value="CYTOCHROME_B5_2"/>
    <property type="match status" value="1"/>
</dbReference>
<dbReference type="GO" id="GO:0042128">
    <property type="term" value="P:nitrate assimilation"/>
    <property type="evidence" value="ECO:0000318"/>
    <property type="project" value="GO_Central"/>
</dbReference>
<keyword evidence="6 17" id="KW-0500">Molybdenum</keyword>
<dbReference type="Pfam" id="PF00970">
    <property type="entry name" value="FAD_binding_6"/>
    <property type="match status" value="1"/>
</dbReference>
<dbReference type="GO" id="GO:0006809">
    <property type="term" value="P:nitric oxide biosynthetic process"/>
    <property type="evidence" value="ECO:0000318"/>
    <property type="project" value="GO_Central"/>
</dbReference>
<keyword evidence="14 16" id="KW-0534">Nitrate assimilation</keyword>
<evidence type="ECO:0000256" key="17">
    <source>
        <dbReference type="PIRSR" id="PIRSR000233-1"/>
    </source>
</evidence>
<evidence type="ECO:0000313" key="21">
    <source>
        <dbReference type="Proteomes" id="UP000036987"/>
    </source>
</evidence>
<dbReference type="EMBL" id="LFYR01002048">
    <property type="protein sequence ID" value="KMZ57597.1"/>
    <property type="molecule type" value="Genomic_DNA"/>
</dbReference>
<dbReference type="InterPro" id="IPR039261">
    <property type="entry name" value="FNR_nucleotide-bd"/>
</dbReference>
<dbReference type="SUPFAM" id="SSF52343">
    <property type="entry name" value="Ferredoxin reductase-like, C-terminal NADP-linked domain"/>
    <property type="match status" value="1"/>
</dbReference>
<dbReference type="InterPro" id="IPR036374">
    <property type="entry name" value="OxRdtase_Mopterin-bd_sf"/>
</dbReference>
<keyword evidence="13" id="KW-0520">NAD</keyword>
<evidence type="ECO:0000313" key="20">
    <source>
        <dbReference type="EMBL" id="KMZ57597.1"/>
    </source>
</evidence>
<dbReference type="OrthoDB" id="432685at2759"/>
<dbReference type="OMA" id="MNNCWYT"/>
<dbReference type="SUPFAM" id="SSF63380">
    <property type="entry name" value="Riboflavin synthase domain-like"/>
    <property type="match status" value="1"/>
</dbReference>
<keyword evidence="7" id="KW-0349">Heme</keyword>
<evidence type="ECO:0000259" key="19">
    <source>
        <dbReference type="PROSITE" id="PS51384"/>
    </source>
</evidence>
<evidence type="ECO:0000256" key="15">
    <source>
        <dbReference type="ARBA" id="ARBA00023157"/>
    </source>
</evidence>
<dbReference type="PRINTS" id="PR00371">
    <property type="entry name" value="FPNCR"/>
</dbReference>
<evidence type="ECO:0000256" key="12">
    <source>
        <dbReference type="ARBA" id="ARBA00023004"/>
    </source>
</evidence>
<evidence type="ECO:0000256" key="11">
    <source>
        <dbReference type="ARBA" id="ARBA00023002"/>
    </source>
</evidence>
<dbReference type="FunFam" id="3.90.420.10:FF:000003">
    <property type="entry name" value="Nitrate reductase"/>
    <property type="match status" value="1"/>
</dbReference>
<evidence type="ECO:0000256" key="8">
    <source>
        <dbReference type="ARBA" id="ARBA00022630"/>
    </source>
</evidence>
<keyword evidence="8" id="KW-0285">Flavoprotein</keyword>
<dbReference type="FunFam" id="3.40.50.80:FF:000025">
    <property type="entry name" value="Nitrate reductase [NADH]"/>
    <property type="match status" value="1"/>
</dbReference>
<gene>
    <name evidence="20" type="ORF">ZOSMA_84G00350</name>
</gene>
<dbReference type="GO" id="GO:0043546">
    <property type="term" value="F:molybdopterin cofactor binding"/>
    <property type="evidence" value="ECO:0007669"/>
    <property type="project" value="InterPro"/>
</dbReference>
<dbReference type="Pfam" id="PF00175">
    <property type="entry name" value="NAD_binding_1"/>
    <property type="match status" value="1"/>
</dbReference>
<evidence type="ECO:0000259" key="18">
    <source>
        <dbReference type="PROSITE" id="PS50255"/>
    </source>
</evidence>
<feature type="binding site" evidence="17">
    <location>
        <position position="168"/>
    </location>
    <ligand>
        <name>Mo-molybdopterin</name>
        <dbReference type="ChEBI" id="CHEBI:71302"/>
    </ligand>
    <ligandPart>
        <name>Mo</name>
        <dbReference type="ChEBI" id="CHEBI:28685"/>
    </ligandPart>
</feature>
<accession>A0A0K9NNG8</accession>
<dbReference type="InterPro" id="IPR017938">
    <property type="entry name" value="Riboflavin_synthase-like_b-brl"/>
</dbReference>
<dbReference type="Pfam" id="PF00173">
    <property type="entry name" value="Cyt-b5"/>
    <property type="match status" value="1"/>
</dbReference>
<dbReference type="PROSITE" id="PS51384">
    <property type="entry name" value="FAD_FR"/>
    <property type="match status" value="1"/>
</dbReference>
<dbReference type="PIRSF" id="PIRSF000233">
    <property type="entry name" value="Nitr_rd_NADH"/>
    <property type="match status" value="1"/>
</dbReference>
<dbReference type="InterPro" id="IPR001199">
    <property type="entry name" value="Cyt_B5-like_heme/steroid-bd"/>
</dbReference>
<protein>
    <recommendedName>
        <fullName evidence="16">Nitrate reductase</fullName>
    </recommendedName>
</protein>
<dbReference type="Pfam" id="PF03404">
    <property type="entry name" value="Mo-co_dimer"/>
    <property type="match status" value="1"/>
</dbReference>
<dbReference type="Pfam" id="PF00174">
    <property type="entry name" value="Oxidored_molyb"/>
    <property type="match status" value="1"/>
</dbReference>
<dbReference type="InterPro" id="IPR017927">
    <property type="entry name" value="FAD-bd_FR_type"/>
</dbReference>
<comment type="cofactor">
    <cofactor evidence="2">
        <name>FAD</name>
        <dbReference type="ChEBI" id="CHEBI:57692"/>
    </cofactor>
</comment>
<sequence>MAILISERWHQQLLSAGKINEFRNLLLQIENDQFLGSKEEEEGEDGQNKMLQQRKKVVDDDINSIFDPRDEFTSDAWIRRNSSLIRLTGKHPFNCEPPLNTLMTNGFITPSHLHYVRNHGPVPKAVWDAWSVKVGDEDGALVRRPSCFTMDQLITIFRSHEFPVTLVCAGNRRKEQNMVKQTVGFNWGSAGVSTAVWRGVRLRDVLKKCGVVDREGLHVWFEGEEDLPGGGGSKYGTSVALEVAMDPSRDIILAYMMNGDILPPDHGFPVRMIIPGFIGGRMVKWLRRIQVVNRESQNYYHFHDNRVLPSLVDSADMAKDQGWWYKPEYIINDLSVNSVITTPAHDEILPIDNPNTPTDYVIKGYAYSGRGNKVTRVEVTLDGGKTWMLCQLDHSEKPNRYGKYWCWCFWSLKLDILHLFGANEISVRAWDQSHNTQPEHLIWNLMGMMNNCWFRVKINPSRPKGGEIGFVFEHPTQPANDNGGWMTPPKKQIQLEDRNLKIIKNKTLSNSIAADNKHHYTISDVGKHNSLNSAWIVVHGNVYDCTDFVKDHPGGVDSILINAGTDCTEEFDAIHSDKAKAMLDTYLIGRIDTETGVSLNELSSIKPQHVALVGREKVRCKLISKISISHDVRSFRFALPSNDQTLGLPVGKHIYVCADFAGKMCIRAYTPTSKVDKVGHFDLLVKIYQRGVDEKFPDGGLMSQHLDSLDIGKTVDVKGPLGHIEYTGCGNFSVHGKSRPQIKRLIMIAGGTGITPMYQLIQAILDDPQDGTEMWLIYANKTEDDILLMGELDQWARENERRFKVWYVINQAKREGWPYTVGFVTEDVLRDHVPACPGDNETLVVACGPPPMIKFAVKPNMEKLGYNVEHSLLIF</sequence>
<dbReference type="CDD" id="cd02112">
    <property type="entry name" value="eukary_NR_Moco"/>
    <property type="match status" value="1"/>
</dbReference>
<dbReference type="GO" id="GO:0050464">
    <property type="term" value="F:nitrate reductase (NADPH) activity"/>
    <property type="evidence" value="ECO:0007669"/>
    <property type="project" value="InterPro"/>
</dbReference>
<feature type="domain" description="Cytochrome b5 heme-binding" evidence="18">
    <location>
        <begin position="517"/>
        <end position="592"/>
    </location>
</feature>
<evidence type="ECO:0000256" key="4">
    <source>
        <dbReference type="ARBA" id="ARBA00006253"/>
    </source>
</evidence>
<dbReference type="Gene3D" id="3.10.120.10">
    <property type="entry name" value="Cytochrome b5-like heme/steroid binding domain"/>
    <property type="match status" value="1"/>
</dbReference>
<dbReference type="FunFam" id="2.40.30.10:FF:000021">
    <property type="entry name" value="NADH-cytochrome b5 reductase"/>
    <property type="match status" value="1"/>
</dbReference>
<evidence type="ECO:0000256" key="7">
    <source>
        <dbReference type="ARBA" id="ARBA00022617"/>
    </source>
</evidence>
<keyword evidence="15" id="KW-1015">Disulfide bond</keyword>
<dbReference type="AlphaFoldDB" id="A0A0K9NNG8"/>
<evidence type="ECO:0000256" key="2">
    <source>
        <dbReference type="ARBA" id="ARBA00001974"/>
    </source>
</evidence>
<comment type="cofactor">
    <cofactor evidence="1">
        <name>heme</name>
        <dbReference type="ChEBI" id="CHEBI:30413"/>
    </cofactor>
</comment>
<dbReference type="PRINTS" id="PR00406">
    <property type="entry name" value="CYTB5RDTASE"/>
</dbReference>
<proteinExistence type="inferred from homology"/>